<dbReference type="Proteomes" id="UP000076858">
    <property type="component" value="Unassembled WGS sequence"/>
</dbReference>
<evidence type="ECO:0000313" key="1">
    <source>
        <dbReference type="EMBL" id="KZS15566.1"/>
    </source>
</evidence>
<dbReference type="Gene3D" id="2.130.10.10">
    <property type="entry name" value="YVTN repeat-like/Quinoprotein amine dehydrogenase"/>
    <property type="match status" value="1"/>
</dbReference>
<organism evidence="1 2">
    <name type="scientific">Daphnia magna</name>
    <dbReference type="NCBI Taxonomy" id="35525"/>
    <lineage>
        <taxon>Eukaryota</taxon>
        <taxon>Metazoa</taxon>
        <taxon>Ecdysozoa</taxon>
        <taxon>Arthropoda</taxon>
        <taxon>Crustacea</taxon>
        <taxon>Branchiopoda</taxon>
        <taxon>Diplostraca</taxon>
        <taxon>Cladocera</taxon>
        <taxon>Anomopoda</taxon>
        <taxon>Daphniidae</taxon>
        <taxon>Daphnia</taxon>
    </lineage>
</organism>
<comment type="caution">
    <text evidence="1">The sequence shown here is derived from an EMBL/GenBank/DDBJ whole genome shotgun (WGS) entry which is preliminary data.</text>
</comment>
<dbReference type="SUPFAM" id="SSF50978">
    <property type="entry name" value="WD40 repeat-like"/>
    <property type="match status" value="1"/>
</dbReference>
<dbReference type="InterPro" id="IPR036322">
    <property type="entry name" value="WD40_repeat_dom_sf"/>
</dbReference>
<dbReference type="EMBL" id="LRGB01000868">
    <property type="protein sequence ID" value="KZS15566.1"/>
    <property type="molecule type" value="Genomic_DNA"/>
</dbReference>
<name>A0A162CPV1_9CRUS</name>
<proteinExistence type="predicted"/>
<gene>
    <name evidence="1" type="ORF">APZ42_018762</name>
</gene>
<accession>A0A162CPV1</accession>
<dbReference type="AlphaFoldDB" id="A0A162CPV1"/>
<sequence length="327" mass="36155">MGIRNTILLKDDVCAGIGKLAVYHGKESSGSHVAVVHADTVELMVLDKRGNVQQQHVLDINALIVDKPDDIQVLWCDGQELTLIIAHTNHLLQVIFNCSTKTWKADTDKALDQQGWITSLASINGYIYTGSNEGLWEIGSQDMPSQTKLGKFPTTIICVSTGYLVAGDEQGGIVLFQGEPGCWSHAQRIQEKSPNCCTSMLILEARGEHVLIAAFNTGFIRAYLLPTMECLSEVAAHIRWITQILPVRGGFVSAAEDGFLHLWILGKSNDPNWDMRYMNSFEMKDCMITGAAPFTDRGVLVTAYDRPQLFWLTLVGRAEEDESIEAL</sequence>
<evidence type="ECO:0000313" key="2">
    <source>
        <dbReference type="Proteomes" id="UP000076858"/>
    </source>
</evidence>
<protein>
    <submittedName>
        <fullName evidence="1">Zinc finger protein</fullName>
    </submittedName>
</protein>
<keyword evidence="2" id="KW-1185">Reference proteome</keyword>
<reference evidence="1 2" key="1">
    <citation type="submission" date="2016-03" db="EMBL/GenBank/DDBJ databases">
        <title>EvidentialGene: Evidence-directed Construction of Genes on Genomes.</title>
        <authorList>
            <person name="Gilbert D.G."/>
            <person name="Choi J.-H."/>
            <person name="Mockaitis K."/>
            <person name="Colbourne J."/>
            <person name="Pfrender M."/>
        </authorList>
    </citation>
    <scope>NUCLEOTIDE SEQUENCE [LARGE SCALE GENOMIC DNA]</scope>
    <source>
        <strain evidence="1 2">Xinb3</strain>
        <tissue evidence="1">Complete organism</tissue>
    </source>
</reference>
<dbReference type="OrthoDB" id="756370at2759"/>
<dbReference type="InterPro" id="IPR015943">
    <property type="entry name" value="WD40/YVTN_repeat-like_dom_sf"/>
</dbReference>